<evidence type="ECO:0000313" key="3">
    <source>
        <dbReference type="EMBL" id="PRW56300.1"/>
    </source>
</evidence>
<feature type="region of interest" description="Disordered" evidence="1">
    <location>
        <begin position="394"/>
        <end position="547"/>
    </location>
</feature>
<keyword evidence="4" id="KW-1185">Reference proteome</keyword>
<sequence>MQSHGVLTLLQGPTKVAVGAALASGAAAGLALASSNPALCYVERIPYDDAAFQSMHGTLRQRALATSKPQRPVGLHALARIGTPGHLAITFARNIGIATLLRVNIWLAAALAEEEKAEEEGREPEVPELSVADLAVAVHRGAYNACVDLATQTTRAALDARALESMPPALAKKLIKDLRQSAVRKGRLPWYTRSLRVAKTAAFSEATWWAADFVVSCTLELHAALRKAAGTWQQRAKWLAMRCGLHAVRASVVLMAVAAGNGVGALAPRGRGFSMWLCVTLASFYVNGQFFGLITRLAPMPLAGGGAGGGDEGAPGPAGGGAAAGPAAQQAQQAQQPGFLMVGQQVHPAAAMAWAAAAAAQAGGAPEVAQQLADGVAELGAPAEPPLQADAAVGPEDAELAAEQAQQAQQAHAGVQAGGPGAAEPPVPAPQQRRVVGGPRLPDRPGRRNAAVGPEPQPGAAAAAGVGDRGAPQPQAPHTPLYRDQRAPTPAGDSEEMEARAAAAASPGMSPSPATASPSNGAGPSRSAEEEGAAASSSSAAAATPQE</sequence>
<dbReference type="PANTHER" id="PTHR36074">
    <property type="entry name" value="ISOPENTENYL-DIPHOSPHATE DELTA-ISOMERASE"/>
    <property type="match status" value="1"/>
</dbReference>
<reference evidence="3 4" key="1">
    <citation type="journal article" date="2018" name="Plant J.">
        <title>Genome sequences of Chlorella sorokiniana UTEX 1602 and Micractinium conductrix SAG 241.80: implications to maltose excretion by a green alga.</title>
        <authorList>
            <person name="Arriola M.B."/>
            <person name="Velmurugan N."/>
            <person name="Zhang Y."/>
            <person name="Plunkett M.H."/>
            <person name="Hondzo H."/>
            <person name="Barney B.M."/>
        </authorList>
    </citation>
    <scope>NUCLEOTIDE SEQUENCE [LARGE SCALE GENOMIC DNA]</scope>
    <source>
        <strain evidence="4">UTEX 1602</strain>
    </source>
</reference>
<gene>
    <name evidence="3" type="ORF">C2E21_5178</name>
</gene>
<feature type="compositionally biased region" description="Low complexity" evidence="1">
    <location>
        <begin position="401"/>
        <end position="415"/>
    </location>
</feature>
<keyword evidence="2" id="KW-0812">Transmembrane</keyword>
<name>A0A2P6TQJ4_CHLSO</name>
<feature type="transmembrane region" description="Helical" evidence="2">
    <location>
        <begin position="246"/>
        <end position="267"/>
    </location>
</feature>
<protein>
    <submittedName>
        <fullName evidence="3">Uncharacterized protein</fullName>
    </submittedName>
</protein>
<feature type="compositionally biased region" description="Low complexity" evidence="1">
    <location>
        <begin position="500"/>
        <end position="526"/>
    </location>
</feature>
<proteinExistence type="predicted"/>
<dbReference type="EMBL" id="LHPG02000009">
    <property type="protein sequence ID" value="PRW56300.1"/>
    <property type="molecule type" value="Genomic_DNA"/>
</dbReference>
<feature type="compositionally biased region" description="Low complexity" evidence="1">
    <location>
        <begin position="430"/>
        <end position="440"/>
    </location>
</feature>
<feature type="compositionally biased region" description="Low complexity" evidence="1">
    <location>
        <begin position="448"/>
        <end position="472"/>
    </location>
</feature>
<dbReference type="Proteomes" id="UP000239899">
    <property type="component" value="Unassembled WGS sequence"/>
</dbReference>
<evidence type="ECO:0000313" key="4">
    <source>
        <dbReference type="Proteomes" id="UP000239899"/>
    </source>
</evidence>
<feature type="compositionally biased region" description="Gly residues" evidence="1">
    <location>
        <begin position="307"/>
        <end position="323"/>
    </location>
</feature>
<dbReference type="PANTHER" id="PTHR36074:SF1">
    <property type="entry name" value="ISOPENTENYL-DIPHOSPHATE DELTA-ISOMERASE"/>
    <property type="match status" value="1"/>
</dbReference>
<accession>A0A2P6TQJ4</accession>
<feature type="transmembrane region" description="Helical" evidence="2">
    <location>
        <begin position="273"/>
        <end position="294"/>
    </location>
</feature>
<feature type="compositionally biased region" description="Low complexity" evidence="1">
    <location>
        <begin position="533"/>
        <end position="547"/>
    </location>
</feature>
<organism evidence="3 4">
    <name type="scientific">Chlorella sorokiniana</name>
    <name type="common">Freshwater green alga</name>
    <dbReference type="NCBI Taxonomy" id="3076"/>
    <lineage>
        <taxon>Eukaryota</taxon>
        <taxon>Viridiplantae</taxon>
        <taxon>Chlorophyta</taxon>
        <taxon>core chlorophytes</taxon>
        <taxon>Trebouxiophyceae</taxon>
        <taxon>Chlorellales</taxon>
        <taxon>Chlorellaceae</taxon>
        <taxon>Chlorella clade</taxon>
        <taxon>Chlorella</taxon>
    </lineage>
</organism>
<keyword evidence="2" id="KW-1133">Transmembrane helix</keyword>
<keyword evidence="2" id="KW-0472">Membrane</keyword>
<feature type="region of interest" description="Disordered" evidence="1">
    <location>
        <begin position="307"/>
        <end position="330"/>
    </location>
</feature>
<evidence type="ECO:0000256" key="2">
    <source>
        <dbReference type="SAM" id="Phobius"/>
    </source>
</evidence>
<dbReference type="OrthoDB" id="513910at2759"/>
<dbReference type="AlphaFoldDB" id="A0A2P6TQJ4"/>
<comment type="caution">
    <text evidence="3">The sequence shown here is derived from an EMBL/GenBank/DDBJ whole genome shotgun (WGS) entry which is preliminary data.</text>
</comment>
<evidence type="ECO:0000256" key="1">
    <source>
        <dbReference type="SAM" id="MobiDB-lite"/>
    </source>
</evidence>